<gene>
    <name evidence="1" type="ORF">OPT61_g5554</name>
</gene>
<protein>
    <submittedName>
        <fullName evidence="1">Uncharacterized protein</fullName>
    </submittedName>
</protein>
<sequence>MKVTQIVLATGLIGHAAATWNMFGNPFNSPNYNDNECSEKQKGGFNWADLKDGESNFNYGDFDFTGGWKCSNSFGKRDHLTRRTFGSKCIKNKVSKQKPASFGCNKRKSGFSITHIDVSVDRDVDLELHYQMEDGSKCKQVAPCKSSGSTIQNTQCGGAKSVDVYLPKHEKSDKECEIGFHNIGFDCNPGKGYNPPSPPEIPASSAPVISRPASTPVVSQPASSAPVISQPASSAPPSSTPSCDGEECYPQPPTTSVATPPCNGEECDSQPPTTSVATPPCNGEECGSQPPTTSVATPPCNGEECESQPPATSVAVPCDGEYCASVPIESAPATEISSTPEASVSTVPATETTPVETPASSVPEVPSPPATETPATPCGGYGQDACEGTTVISSAPVATPPTLSTASPLTNSSVPVGTAPPTSETSPVAPPPVPEVPSAPACDGSYGGSCEGTTAVSTPLASTTGILTTGVPQPSSPSYPPVSPPDVLPKCMNTWLEVSGDCKNNADASCYCKNKDFTKQVIDCVSAWCGTDDETRSALQYLIGICAEHVPENPGLVTDCPSYIPLNPTPASPSAPAGGVSTPAGEVGTTPAPEVPGTTPAPQVPSGGVTGKVPAETPAVPTPSTTIVYGTTTLTIPQVHFTTQTNQAGAVPTEPVGLIGGSAPPQTPASTTAAPYPIVGTTLATFKPTGTGAYNPTSPAEFTGAAAPFKLEAQHALLGAMLAFFAL</sequence>
<proteinExistence type="predicted"/>
<dbReference type="EMBL" id="JAPHNI010000361">
    <property type="protein sequence ID" value="KAJ8111978.1"/>
    <property type="molecule type" value="Genomic_DNA"/>
</dbReference>
<reference evidence="1" key="1">
    <citation type="submission" date="2022-11" db="EMBL/GenBank/DDBJ databases">
        <title>Genome Sequence of Boeremia exigua.</title>
        <authorList>
            <person name="Buettner E."/>
        </authorList>
    </citation>
    <scope>NUCLEOTIDE SEQUENCE</scope>
    <source>
        <strain evidence="1">CU02</strain>
    </source>
</reference>
<keyword evidence="2" id="KW-1185">Reference proteome</keyword>
<name>A0ACC2I9Y1_9PLEO</name>
<organism evidence="1 2">
    <name type="scientific">Boeremia exigua</name>
    <dbReference type="NCBI Taxonomy" id="749465"/>
    <lineage>
        <taxon>Eukaryota</taxon>
        <taxon>Fungi</taxon>
        <taxon>Dikarya</taxon>
        <taxon>Ascomycota</taxon>
        <taxon>Pezizomycotina</taxon>
        <taxon>Dothideomycetes</taxon>
        <taxon>Pleosporomycetidae</taxon>
        <taxon>Pleosporales</taxon>
        <taxon>Pleosporineae</taxon>
        <taxon>Didymellaceae</taxon>
        <taxon>Boeremia</taxon>
    </lineage>
</organism>
<dbReference type="Proteomes" id="UP001153331">
    <property type="component" value="Unassembled WGS sequence"/>
</dbReference>
<evidence type="ECO:0000313" key="2">
    <source>
        <dbReference type="Proteomes" id="UP001153331"/>
    </source>
</evidence>
<evidence type="ECO:0000313" key="1">
    <source>
        <dbReference type="EMBL" id="KAJ8111978.1"/>
    </source>
</evidence>
<accession>A0ACC2I9Y1</accession>
<comment type="caution">
    <text evidence="1">The sequence shown here is derived from an EMBL/GenBank/DDBJ whole genome shotgun (WGS) entry which is preliminary data.</text>
</comment>